<dbReference type="AlphaFoldDB" id="A0AAV7PVH3"/>
<proteinExistence type="predicted"/>
<feature type="compositionally biased region" description="Basic and acidic residues" evidence="1">
    <location>
        <begin position="93"/>
        <end position="102"/>
    </location>
</feature>
<evidence type="ECO:0000256" key="1">
    <source>
        <dbReference type="SAM" id="MobiDB-lite"/>
    </source>
</evidence>
<feature type="compositionally biased region" description="Low complexity" evidence="1">
    <location>
        <begin position="109"/>
        <end position="128"/>
    </location>
</feature>
<feature type="region of interest" description="Disordered" evidence="1">
    <location>
        <begin position="93"/>
        <end position="159"/>
    </location>
</feature>
<sequence>MCFLLASELMSGMKVQGLLHGEYIAGVTEAKEHWADPHTAPTCSFAASCELDAPSTFSNPNLPELSRREPRCLKGPPILRGLLASWIDAEERKMADREKKEGEDDGESRAISSSSLSWAEATAASAGHSQEENTKKPVVPSRDEGENLREAERECQPRFRRSVADAGAWGFRG</sequence>
<evidence type="ECO:0000313" key="2">
    <source>
        <dbReference type="EMBL" id="KAJ1132218.1"/>
    </source>
</evidence>
<comment type="caution">
    <text evidence="2">The sequence shown here is derived from an EMBL/GenBank/DDBJ whole genome shotgun (WGS) entry which is preliminary data.</text>
</comment>
<organism evidence="2 3">
    <name type="scientific">Pleurodeles waltl</name>
    <name type="common">Iberian ribbed newt</name>
    <dbReference type="NCBI Taxonomy" id="8319"/>
    <lineage>
        <taxon>Eukaryota</taxon>
        <taxon>Metazoa</taxon>
        <taxon>Chordata</taxon>
        <taxon>Craniata</taxon>
        <taxon>Vertebrata</taxon>
        <taxon>Euteleostomi</taxon>
        <taxon>Amphibia</taxon>
        <taxon>Batrachia</taxon>
        <taxon>Caudata</taxon>
        <taxon>Salamandroidea</taxon>
        <taxon>Salamandridae</taxon>
        <taxon>Pleurodelinae</taxon>
        <taxon>Pleurodeles</taxon>
    </lineage>
</organism>
<protein>
    <submittedName>
        <fullName evidence="2">Uncharacterized protein</fullName>
    </submittedName>
</protein>
<gene>
    <name evidence="2" type="ORF">NDU88_010545</name>
</gene>
<keyword evidence="3" id="KW-1185">Reference proteome</keyword>
<dbReference type="EMBL" id="JANPWB010000011">
    <property type="protein sequence ID" value="KAJ1132218.1"/>
    <property type="molecule type" value="Genomic_DNA"/>
</dbReference>
<name>A0AAV7PVH3_PLEWA</name>
<dbReference type="Proteomes" id="UP001066276">
    <property type="component" value="Chromosome 7"/>
</dbReference>
<evidence type="ECO:0000313" key="3">
    <source>
        <dbReference type="Proteomes" id="UP001066276"/>
    </source>
</evidence>
<accession>A0AAV7PVH3</accession>
<feature type="compositionally biased region" description="Basic and acidic residues" evidence="1">
    <location>
        <begin position="129"/>
        <end position="157"/>
    </location>
</feature>
<reference evidence="2" key="1">
    <citation type="journal article" date="2022" name="bioRxiv">
        <title>Sequencing and chromosome-scale assembly of the giantPleurodeles waltlgenome.</title>
        <authorList>
            <person name="Brown T."/>
            <person name="Elewa A."/>
            <person name="Iarovenko S."/>
            <person name="Subramanian E."/>
            <person name="Araus A.J."/>
            <person name="Petzold A."/>
            <person name="Susuki M."/>
            <person name="Suzuki K.-i.T."/>
            <person name="Hayashi T."/>
            <person name="Toyoda A."/>
            <person name="Oliveira C."/>
            <person name="Osipova E."/>
            <person name="Leigh N.D."/>
            <person name="Simon A."/>
            <person name="Yun M.H."/>
        </authorList>
    </citation>
    <scope>NUCLEOTIDE SEQUENCE</scope>
    <source>
        <strain evidence="2">20211129_DDA</strain>
        <tissue evidence="2">Liver</tissue>
    </source>
</reference>